<organism evidence="1 2">
    <name type="scientific">Streptomyces ipomoeae</name>
    <dbReference type="NCBI Taxonomy" id="103232"/>
    <lineage>
        <taxon>Bacteria</taxon>
        <taxon>Bacillati</taxon>
        <taxon>Actinomycetota</taxon>
        <taxon>Actinomycetes</taxon>
        <taxon>Kitasatosporales</taxon>
        <taxon>Streptomycetaceae</taxon>
        <taxon>Streptomyces</taxon>
    </lineage>
</organism>
<dbReference type="AlphaFoldDB" id="A0A540PFT4"/>
<name>A0A540PFT4_9ACTN</name>
<evidence type="ECO:0000313" key="2">
    <source>
        <dbReference type="Proteomes" id="UP000318720"/>
    </source>
</evidence>
<dbReference type="GeneID" id="301696536"/>
<gene>
    <name evidence="1" type="ORF">Sipo8835_05025</name>
</gene>
<proteinExistence type="predicted"/>
<dbReference type="Proteomes" id="UP000318720">
    <property type="component" value="Unassembled WGS sequence"/>
</dbReference>
<reference evidence="1 2" key="1">
    <citation type="submission" date="2019-03" db="EMBL/GenBank/DDBJ databases">
        <title>Comparative genomic analyses of the sweetpotato soil rot pathogen, Streptomyces ipomoeae.</title>
        <authorList>
            <person name="Ruschel Soares N."/>
            <person name="Badger J.H."/>
            <person name="Huguet-Tapia J.C."/>
            <person name="Clark C.A."/>
            <person name="Pettis G.S."/>
        </authorList>
    </citation>
    <scope>NUCLEOTIDE SEQUENCE [LARGE SCALE GENOMIC DNA]</scope>
    <source>
        <strain evidence="1 2">88-35</strain>
    </source>
</reference>
<dbReference type="RefSeq" id="WP_009340515.1">
    <property type="nucleotide sequence ID" value="NZ_CP182305.1"/>
</dbReference>
<evidence type="ECO:0000313" key="1">
    <source>
        <dbReference type="EMBL" id="TQE38471.1"/>
    </source>
</evidence>
<comment type="caution">
    <text evidence="1">The sequence shown here is derived from an EMBL/GenBank/DDBJ whole genome shotgun (WGS) entry which is preliminary data.</text>
</comment>
<dbReference type="EMBL" id="SPAZ01000045">
    <property type="protein sequence ID" value="TQE38471.1"/>
    <property type="molecule type" value="Genomic_DNA"/>
</dbReference>
<accession>A0A540PFT4</accession>
<sequence length="77" mass="9070">MPTPKRLTCQTCRSEEPHEPLTSGQRDWLQQQLGNPVSDNYYKCVNRRPDGKVCLNLRTHGHEKHFRLTKRLPDDLE</sequence>
<protein>
    <submittedName>
        <fullName evidence="1">Uncharacterized protein</fullName>
    </submittedName>
</protein>